<reference evidence="6 7" key="2">
    <citation type="submission" date="2020-04" db="EMBL/GenBank/DDBJ databases">
        <title>Complete genome sequence of Alteromonas pelagimontana 5.12T.</title>
        <authorList>
            <person name="Sinha R.K."/>
            <person name="Krishnan K.P."/>
            <person name="Kurian J.P."/>
        </authorList>
    </citation>
    <scope>NUCLEOTIDE SEQUENCE [LARGE SCALE GENOMIC DNA]</scope>
    <source>
        <strain evidence="6 7">5.12</strain>
    </source>
</reference>
<dbReference type="OrthoDB" id="9815559at2"/>
<dbReference type="EMBL" id="CP052766">
    <property type="protein sequence ID" value="QJR82504.1"/>
    <property type="molecule type" value="Genomic_DNA"/>
</dbReference>
<evidence type="ECO:0000313" key="6">
    <source>
        <dbReference type="EMBL" id="QJR82504.1"/>
    </source>
</evidence>
<dbReference type="RefSeq" id="WP_075609513.1">
    <property type="nucleotide sequence ID" value="NZ_CP052766.1"/>
</dbReference>
<dbReference type="Gene3D" id="3.90.550.10">
    <property type="entry name" value="Spore Coat Polysaccharide Biosynthesis Protein SpsA, Chain A"/>
    <property type="match status" value="1"/>
</dbReference>
<accession>A0A6M4MH16</accession>
<evidence type="ECO:0000256" key="3">
    <source>
        <dbReference type="ARBA" id="ARBA00022695"/>
    </source>
</evidence>
<keyword evidence="7" id="KW-1185">Reference proteome</keyword>
<dbReference type="InterPro" id="IPR004528">
    <property type="entry name" value="KdsB"/>
</dbReference>
<evidence type="ECO:0000313" key="7">
    <source>
        <dbReference type="Proteomes" id="UP000219285"/>
    </source>
</evidence>
<dbReference type="SUPFAM" id="SSF53448">
    <property type="entry name" value="Nucleotide-diphospho-sugar transferases"/>
    <property type="match status" value="1"/>
</dbReference>
<reference evidence="7" key="1">
    <citation type="submission" date="2014-12" db="EMBL/GenBank/DDBJ databases">
        <title>Complete genome sequence of a multi-drug resistant Klebsiella pneumoniae.</title>
        <authorList>
            <person name="Hua X."/>
            <person name="Chen Q."/>
            <person name="Li X."/>
            <person name="Feng Y."/>
            <person name="Ruan Z."/>
            <person name="Yu Y."/>
        </authorList>
    </citation>
    <scope>NUCLEOTIDE SEQUENCE [LARGE SCALE GENOMIC DNA]</scope>
    <source>
        <strain evidence="7">5.12</strain>
    </source>
</reference>
<keyword evidence="2 5" id="KW-0808">Transferase</keyword>
<keyword evidence="4 5" id="KW-0448">Lipopolysaccharide biosynthesis</keyword>
<dbReference type="FunFam" id="3.90.550.10:FF:000011">
    <property type="entry name" value="3-deoxy-manno-octulosonate cytidylyltransferase"/>
    <property type="match status" value="1"/>
</dbReference>
<dbReference type="UniPathway" id="UPA00358">
    <property type="reaction ID" value="UER00476"/>
</dbReference>
<comment type="catalytic activity">
    <reaction evidence="5">
        <text>3-deoxy-alpha-D-manno-oct-2-ulosonate + CTP = CMP-3-deoxy-beta-D-manno-octulosonate + diphosphate</text>
        <dbReference type="Rhea" id="RHEA:23448"/>
        <dbReference type="ChEBI" id="CHEBI:33019"/>
        <dbReference type="ChEBI" id="CHEBI:37563"/>
        <dbReference type="ChEBI" id="CHEBI:85986"/>
        <dbReference type="ChEBI" id="CHEBI:85987"/>
        <dbReference type="EC" id="2.7.7.38"/>
    </reaction>
</comment>
<dbReference type="AlphaFoldDB" id="A0A6M4MH16"/>
<dbReference type="GO" id="GO:0008690">
    <property type="term" value="F:3-deoxy-manno-octulosonate cytidylyltransferase activity"/>
    <property type="evidence" value="ECO:0007669"/>
    <property type="project" value="UniProtKB-UniRule"/>
</dbReference>
<evidence type="ECO:0000256" key="2">
    <source>
        <dbReference type="ARBA" id="ARBA00022679"/>
    </source>
</evidence>
<evidence type="ECO:0000256" key="4">
    <source>
        <dbReference type="ARBA" id="ARBA00022985"/>
    </source>
</evidence>
<dbReference type="GO" id="GO:0005829">
    <property type="term" value="C:cytosol"/>
    <property type="evidence" value="ECO:0007669"/>
    <property type="project" value="TreeGrafter"/>
</dbReference>
<evidence type="ECO:0000256" key="5">
    <source>
        <dbReference type="HAMAP-Rule" id="MF_00057"/>
    </source>
</evidence>
<proteinExistence type="inferred from homology"/>
<dbReference type="CDD" id="cd02517">
    <property type="entry name" value="CMP-KDO-Synthetase"/>
    <property type="match status" value="1"/>
</dbReference>
<comment type="pathway">
    <text evidence="5">Nucleotide-sugar biosynthesis; CMP-3-deoxy-D-manno-octulosonate biosynthesis; CMP-3-deoxy-D-manno-octulosonate from 3-deoxy-D-manno-octulosonate and CTP: step 1/1.</text>
</comment>
<dbReference type="HAMAP" id="MF_00057">
    <property type="entry name" value="KdsB"/>
    <property type="match status" value="1"/>
</dbReference>
<dbReference type="PANTHER" id="PTHR42866">
    <property type="entry name" value="3-DEOXY-MANNO-OCTULOSONATE CYTIDYLYLTRANSFERASE"/>
    <property type="match status" value="1"/>
</dbReference>
<dbReference type="InterPro" id="IPR003329">
    <property type="entry name" value="Cytidylyl_trans"/>
</dbReference>
<dbReference type="PANTHER" id="PTHR42866:SF2">
    <property type="entry name" value="3-DEOXY-MANNO-OCTULOSONATE CYTIDYLYLTRANSFERASE, MITOCHONDRIAL"/>
    <property type="match status" value="1"/>
</dbReference>
<organism evidence="6 7">
    <name type="scientific">Alteromonas pelagimontana</name>
    <dbReference type="NCBI Taxonomy" id="1858656"/>
    <lineage>
        <taxon>Bacteria</taxon>
        <taxon>Pseudomonadati</taxon>
        <taxon>Pseudomonadota</taxon>
        <taxon>Gammaproteobacteria</taxon>
        <taxon>Alteromonadales</taxon>
        <taxon>Alteromonadaceae</taxon>
        <taxon>Alteromonas/Salinimonas group</taxon>
        <taxon>Alteromonas</taxon>
    </lineage>
</organism>
<dbReference type="NCBIfam" id="NF009905">
    <property type="entry name" value="PRK13368.1"/>
    <property type="match status" value="1"/>
</dbReference>
<name>A0A6M4MH16_9ALTE</name>
<dbReference type="EC" id="2.7.7.38" evidence="5"/>
<gene>
    <name evidence="5 6" type="primary">kdsB</name>
    <name evidence="6" type="ORF">CA267_017960</name>
</gene>
<dbReference type="GO" id="GO:0016020">
    <property type="term" value="C:membrane"/>
    <property type="evidence" value="ECO:0007669"/>
    <property type="project" value="UniProtKB-SubCell"/>
</dbReference>
<sequence>MSFIVVIPARFGSSRFPGKPLADIQGKPMIQHTVERAQEAGASRVIVATDDERIANVAKGFVDVCMTSRDHTSGTERIAEVISREKLIDDAIIVNVQGDEPFVPAENINQVAANLSANSDVAIATLATPIIRADEVLNPNVVKVVTNQYSHAIYFSRAAVPFERDRMLGNPTYANPDLYFRHIGLYAYRAKYVRQYVAYEPTALEHIESLEQLRALWYGDKIHVDVAQAPPPVGIDTPEDLASLLHILSER</sequence>
<dbReference type="GO" id="GO:0033468">
    <property type="term" value="P:CMP-keto-3-deoxy-D-manno-octulosonic acid biosynthetic process"/>
    <property type="evidence" value="ECO:0007669"/>
    <property type="project" value="UniProtKB-UniRule"/>
</dbReference>
<protein>
    <recommendedName>
        <fullName evidence="5">3-deoxy-manno-octulosonate cytidylyltransferase</fullName>
        <ecNumber evidence="5">2.7.7.38</ecNumber>
    </recommendedName>
    <alternativeName>
        <fullName evidence="5">CMP-2-keto-3-deoxyoctulosonic acid synthase</fullName>
        <shortName evidence="5">CKS</shortName>
        <shortName evidence="5">CMP-KDO synthase</shortName>
    </alternativeName>
</protein>
<dbReference type="GO" id="GO:0009103">
    <property type="term" value="P:lipopolysaccharide biosynthetic process"/>
    <property type="evidence" value="ECO:0007669"/>
    <property type="project" value="UniProtKB-UniRule"/>
</dbReference>
<dbReference type="Proteomes" id="UP000219285">
    <property type="component" value="Chromosome"/>
</dbReference>
<dbReference type="KEGG" id="apel:CA267_017960"/>
<evidence type="ECO:0000256" key="1">
    <source>
        <dbReference type="ARBA" id="ARBA00004370"/>
    </source>
</evidence>
<comment type="similarity">
    <text evidence="5">Belongs to the KdsB family.</text>
</comment>
<comment type="subcellular location">
    <subcellularLocation>
        <location evidence="5">Cytoplasm</location>
    </subcellularLocation>
    <subcellularLocation>
        <location evidence="1">Membrane</location>
    </subcellularLocation>
</comment>
<dbReference type="NCBIfam" id="NF003950">
    <property type="entry name" value="PRK05450.1-3"/>
    <property type="match status" value="1"/>
</dbReference>
<dbReference type="NCBIfam" id="NF003952">
    <property type="entry name" value="PRK05450.1-5"/>
    <property type="match status" value="1"/>
</dbReference>
<keyword evidence="5" id="KW-0963">Cytoplasm</keyword>
<dbReference type="InterPro" id="IPR029044">
    <property type="entry name" value="Nucleotide-diphossugar_trans"/>
</dbReference>
<dbReference type="NCBIfam" id="TIGR00466">
    <property type="entry name" value="kdsB"/>
    <property type="match status" value="1"/>
</dbReference>
<dbReference type="Pfam" id="PF02348">
    <property type="entry name" value="CTP_transf_3"/>
    <property type="match status" value="1"/>
</dbReference>
<comment type="function">
    <text evidence="5">Activates KDO (a required 8-carbon sugar) for incorporation into bacterial lipopolysaccharide in Gram-negative bacteria.</text>
</comment>
<keyword evidence="3 5" id="KW-0548">Nucleotidyltransferase</keyword>